<feature type="domain" description="Lipoyl-binding" evidence="7">
    <location>
        <begin position="6"/>
        <end position="81"/>
    </location>
</feature>
<keyword evidence="9" id="KW-0670">Pyruvate</keyword>
<dbReference type="PROSITE" id="PS50968">
    <property type="entry name" value="BIOTINYL_LIPOYL"/>
    <property type="match status" value="1"/>
</dbReference>
<dbReference type="GO" id="GO:0016407">
    <property type="term" value="F:acetyltransferase activity"/>
    <property type="evidence" value="ECO:0007669"/>
    <property type="project" value="TreeGrafter"/>
</dbReference>
<gene>
    <name evidence="9" type="ORF">Gocc_2291</name>
</gene>
<dbReference type="Proteomes" id="UP000254134">
    <property type="component" value="Unassembled WGS sequence"/>
</dbReference>
<evidence type="ECO:0000256" key="3">
    <source>
        <dbReference type="ARBA" id="ARBA00022679"/>
    </source>
</evidence>
<dbReference type="SUPFAM" id="SSF47005">
    <property type="entry name" value="Peripheral subunit-binding domain of 2-oxo acid dehydrogenase complex"/>
    <property type="match status" value="1"/>
</dbReference>
<dbReference type="RefSeq" id="WP_220150585.1">
    <property type="nucleotide sequence ID" value="NZ_QQZY01000005.1"/>
</dbReference>
<dbReference type="AlphaFoldDB" id="A0A7M2YWC5"/>
<keyword evidence="10" id="KW-1185">Reference proteome</keyword>
<dbReference type="Pfam" id="PF00364">
    <property type="entry name" value="Biotin_lipoyl"/>
    <property type="match status" value="1"/>
</dbReference>
<dbReference type="InterPro" id="IPR036625">
    <property type="entry name" value="E3-bd_dom_sf"/>
</dbReference>
<reference evidence="9 10" key="1">
    <citation type="submission" date="2018-07" db="EMBL/GenBank/DDBJ databases">
        <title>High-quality-draft genome sequence of Gaiella occulta.</title>
        <authorList>
            <person name="Severino R."/>
            <person name="Froufe H.J.C."/>
            <person name="Rainey F.A."/>
            <person name="Barroso C."/>
            <person name="Albuquerque L."/>
            <person name="Lobo-Da-Cunha A."/>
            <person name="Da Costa M.S."/>
            <person name="Egas C."/>
        </authorList>
    </citation>
    <scope>NUCLEOTIDE SEQUENCE [LARGE SCALE GENOMIC DNA]</scope>
    <source>
        <strain evidence="9 10">F2-233</strain>
    </source>
</reference>
<dbReference type="GO" id="GO:0005737">
    <property type="term" value="C:cytoplasm"/>
    <property type="evidence" value="ECO:0007669"/>
    <property type="project" value="TreeGrafter"/>
</dbReference>
<dbReference type="Gene3D" id="4.10.320.10">
    <property type="entry name" value="E3-binding domain"/>
    <property type="match status" value="1"/>
</dbReference>
<comment type="caution">
    <text evidence="9">The sequence shown here is derived from an EMBL/GenBank/DDBJ whole genome shotgun (WGS) entry which is preliminary data.</text>
</comment>
<evidence type="ECO:0000256" key="4">
    <source>
        <dbReference type="ARBA" id="ARBA00022823"/>
    </source>
</evidence>
<dbReference type="InterPro" id="IPR001078">
    <property type="entry name" value="2-oxoacid_DH_actylTfrase"/>
</dbReference>
<comment type="cofactor">
    <cofactor evidence="1 6">
        <name>(R)-lipoate</name>
        <dbReference type="ChEBI" id="CHEBI:83088"/>
    </cofactor>
</comment>
<dbReference type="PANTHER" id="PTHR43178:SF5">
    <property type="entry name" value="LIPOAMIDE ACYLTRANSFERASE COMPONENT OF BRANCHED-CHAIN ALPHA-KETO ACID DEHYDROGENASE COMPLEX, MITOCHONDRIAL"/>
    <property type="match status" value="1"/>
</dbReference>
<dbReference type="Pfam" id="PF00198">
    <property type="entry name" value="2-oxoacid_dh"/>
    <property type="match status" value="1"/>
</dbReference>
<dbReference type="EC" id="2.3.1.-" evidence="6"/>
<dbReference type="InterPro" id="IPR004167">
    <property type="entry name" value="PSBD"/>
</dbReference>
<dbReference type="SUPFAM" id="SSF52777">
    <property type="entry name" value="CoA-dependent acyltransferases"/>
    <property type="match status" value="1"/>
</dbReference>
<dbReference type="InterPro" id="IPR011053">
    <property type="entry name" value="Single_hybrid_motif"/>
</dbReference>
<dbReference type="PANTHER" id="PTHR43178">
    <property type="entry name" value="DIHYDROLIPOAMIDE ACETYLTRANSFERASE COMPONENT OF PYRUVATE DEHYDROGENASE COMPLEX"/>
    <property type="match status" value="1"/>
</dbReference>
<evidence type="ECO:0000256" key="5">
    <source>
        <dbReference type="ARBA" id="ARBA00023315"/>
    </source>
</evidence>
<name>A0A7M2YWC5_9ACTN</name>
<keyword evidence="3 6" id="KW-0808">Transferase</keyword>
<evidence type="ECO:0000256" key="6">
    <source>
        <dbReference type="RuleBase" id="RU003423"/>
    </source>
</evidence>
<dbReference type="InterPro" id="IPR050743">
    <property type="entry name" value="2-oxoacid_DH_E2_comp"/>
</dbReference>
<evidence type="ECO:0000313" key="10">
    <source>
        <dbReference type="Proteomes" id="UP000254134"/>
    </source>
</evidence>
<comment type="similarity">
    <text evidence="2 6">Belongs to the 2-oxoacid dehydrogenase family.</text>
</comment>
<dbReference type="Pfam" id="PF02817">
    <property type="entry name" value="E3_binding"/>
    <property type="match status" value="1"/>
</dbReference>
<keyword evidence="5 6" id="KW-0012">Acyltransferase</keyword>
<protein>
    <recommendedName>
        <fullName evidence="6">Dihydrolipoamide acetyltransferase component of pyruvate dehydrogenase complex</fullName>
        <ecNumber evidence="6">2.3.1.-</ecNumber>
    </recommendedName>
</protein>
<sequence length="455" mass="46814">MATGTQIDVVMPQMGVSVSEGTITKWLKQPGEAVAQDEPLLEISTDKVDTEVPSPGAGVVAEILVGEGETVEVGTRLAVIVPEGGAAPADAPAAAPAAPAAPAEPAAAAPAPAAAAAPAALPAQAPAGGGNGRTFVSPVVARIAAEHGIDPGAVPGTGTGGRVTKRDILAYVESGAAAAAAAPVTPVAPAPAAAAPAAPATAPAAPAAATPAAPAVPLQQGEVEEPMTAMRRGVMEHMRRSLDTSAHVTSAIEVDMSRVVAARERLKKEYQSAYGVNPTYLAFIARATVDTLKDYPWINAEIRGEKIVTRSYVNLGIAVALEEGKGLIVPVIRNAQDMNLLGMARAIADIAQRARTKKLLPDDVQGGTFTITNPGGYGTFHGTPIISQPQVGILGTYALVKRPWVVQDELGQDVIAIRPLMNITLTYDHRLVDGAYSGAFLRDLRTRLEEWDEPA</sequence>
<reference evidence="10" key="2">
    <citation type="journal article" date="2019" name="MicrobiologyOpen">
        <title>High-quality draft genome sequence of Gaiella occulta isolated from a 150 meter deep mineral water borehole and comparison with the genome sequences of other deep-branching lineages of the phylum Actinobacteria.</title>
        <authorList>
            <person name="Severino R."/>
            <person name="Froufe H.J.C."/>
            <person name="Barroso C."/>
            <person name="Albuquerque L."/>
            <person name="Lobo-da-Cunha A."/>
            <person name="da Costa M.S."/>
            <person name="Egas C."/>
        </authorList>
    </citation>
    <scope>NUCLEOTIDE SEQUENCE [LARGE SCALE GENOMIC DNA]</scope>
    <source>
        <strain evidence="10">F2-233</strain>
    </source>
</reference>
<proteinExistence type="inferred from homology"/>
<evidence type="ECO:0000259" key="7">
    <source>
        <dbReference type="PROSITE" id="PS50968"/>
    </source>
</evidence>
<dbReference type="GO" id="GO:0031405">
    <property type="term" value="F:lipoic acid binding"/>
    <property type="evidence" value="ECO:0007669"/>
    <property type="project" value="TreeGrafter"/>
</dbReference>
<dbReference type="PROSITE" id="PS00189">
    <property type="entry name" value="LIPOYL"/>
    <property type="match status" value="1"/>
</dbReference>
<dbReference type="PROSITE" id="PS51826">
    <property type="entry name" value="PSBD"/>
    <property type="match status" value="1"/>
</dbReference>
<feature type="domain" description="Peripheral subunit-binding (PSBD)" evidence="8">
    <location>
        <begin position="135"/>
        <end position="172"/>
    </location>
</feature>
<evidence type="ECO:0000256" key="2">
    <source>
        <dbReference type="ARBA" id="ARBA00007317"/>
    </source>
</evidence>
<dbReference type="InterPro" id="IPR000089">
    <property type="entry name" value="Biotin_lipoyl"/>
</dbReference>
<dbReference type="InterPro" id="IPR003016">
    <property type="entry name" value="2-oxoA_DH_lipoyl-BS"/>
</dbReference>
<keyword evidence="4 6" id="KW-0450">Lipoyl</keyword>
<dbReference type="InterPro" id="IPR023213">
    <property type="entry name" value="CAT-like_dom_sf"/>
</dbReference>
<evidence type="ECO:0000259" key="8">
    <source>
        <dbReference type="PROSITE" id="PS51826"/>
    </source>
</evidence>
<dbReference type="CDD" id="cd06849">
    <property type="entry name" value="lipoyl_domain"/>
    <property type="match status" value="1"/>
</dbReference>
<dbReference type="Gene3D" id="2.40.50.100">
    <property type="match status" value="1"/>
</dbReference>
<evidence type="ECO:0000256" key="1">
    <source>
        <dbReference type="ARBA" id="ARBA00001938"/>
    </source>
</evidence>
<accession>A0A7M2YWC5</accession>
<organism evidence="9 10">
    <name type="scientific">Gaiella occulta</name>
    <dbReference type="NCBI Taxonomy" id="1002870"/>
    <lineage>
        <taxon>Bacteria</taxon>
        <taxon>Bacillati</taxon>
        <taxon>Actinomycetota</taxon>
        <taxon>Thermoleophilia</taxon>
        <taxon>Gaiellales</taxon>
        <taxon>Gaiellaceae</taxon>
        <taxon>Gaiella</taxon>
    </lineage>
</organism>
<dbReference type="Gene3D" id="3.30.559.10">
    <property type="entry name" value="Chloramphenicol acetyltransferase-like domain"/>
    <property type="match status" value="1"/>
</dbReference>
<dbReference type="EMBL" id="QQZY01000005">
    <property type="protein sequence ID" value="RDI74194.1"/>
    <property type="molecule type" value="Genomic_DNA"/>
</dbReference>
<dbReference type="SUPFAM" id="SSF51230">
    <property type="entry name" value="Single hybrid motif"/>
    <property type="match status" value="1"/>
</dbReference>
<evidence type="ECO:0000313" key="9">
    <source>
        <dbReference type="EMBL" id="RDI74194.1"/>
    </source>
</evidence>